<dbReference type="Proteomes" id="UP000235672">
    <property type="component" value="Unassembled WGS sequence"/>
</dbReference>
<name>A0A2J6PDU2_9HELO</name>
<organism evidence="2 3">
    <name type="scientific">Hyaloscypha hepaticicola</name>
    <dbReference type="NCBI Taxonomy" id="2082293"/>
    <lineage>
        <taxon>Eukaryota</taxon>
        <taxon>Fungi</taxon>
        <taxon>Dikarya</taxon>
        <taxon>Ascomycota</taxon>
        <taxon>Pezizomycotina</taxon>
        <taxon>Leotiomycetes</taxon>
        <taxon>Helotiales</taxon>
        <taxon>Hyaloscyphaceae</taxon>
        <taxon>Hyaloscypha</taxon>
    </lineage>
</organism>
<protein>
    <submittedName>
        <fullName evidence="2">Uncharacterized protein</fullName>
    </submittedName>
</protein>
<keyword evidence="1" id="KW-0175">Coiled coil</keyword>
<gene>
    <name evidence="2" type="ORF">NA56DRAFT_652684</name>
</gene>
<keyword evidence="3" id="KW-1185">Reference proteome</keyword>
<evidence type="ECO:0000313" key="3">
    <source>
        <dbReference type="Proteomes" id="UP000235672"/>
    </source>
</evidence>
<evidence type="ECO:0000256" key="1">
    <source>
        <dbReference type="SAM" id="Coils"/>
    </source>
</evidence>
<proteinExistence type="predicted"/>
<dbReference type="EMBL" id="KZ613561">
    <property type="protein sequence ID" value="PMD12202.1"/>
    <property type="molecule type" value="Genomic_DNA"/>
</dbReference>
<dbReference type="OrthoDB" id="10520228at2759"/>
<sequence>MTPDCLLRISKNLQSFIRIETIWPTIASTISARNIAANHNQNLFTYRQTIPMCKWAATVLYTAQCKNYGTPEGPHQYQDREIWPCRWAKKIRSSPEQWEPCDDFTGKHGEVIEEGSFSNRPCPVCKTLEKAREDYDEAIKLAEAKYQRAVANSTMIKHYRFDKPRHRK</sequence>
<feature type="coiled-coil region" evidence="1">
    <location>
        <begin position="125"/>
        <end position="152"/>
    </location>
</feature>
<dbReference type="AlphaFoldDB" id="A0A2J6PDU2"/>
<evidence type="ECO:0000313" key="2">
    <source>
        <dbReference type="EMBL" id="PMD12202.1"/>
    </source>
</evidence>
<reference evidence="2 3" key="1">
    <citation type="submission" date="2016-05" db="EMBL/GenBank/DDBJ databases">
        <title>A degradative enzymes factory behind the ericoid mycorrhizal symbiosis.</title>
        <authorList>
            <consortium name="DOE Joint Genome Institute"/>
            <person name="Martino E."/>
            <person name="Morin E."/>
            <person name="Grelet G."/>
            <person name="Kuo A."/>
            <person name="Kohler A."/>
            <person name="Daghino S."/>
            <person name="Barry K."/>
            <person name="Choi C."/>
            <person name="Cichocki N."/>
            <person name="Clum A."/>
            <person name="Copeland A."/>
            <person name="Hainaut M."/>
            <person name="Haridas S."/>
            <person name="Labutti K."/>
            <person name="Lindquist E."/>
            <person name="Lipzen A."/>
            <person name="Khouja H.-R."/>
            <person name="Murat C."/>
            <person name="Ohm R."/>
            <person name="Olson A."/>
            <person name="Spatafora J."/>
            <person name="Veneault-Fourrey C."/>
            <person name="Henrissat B."/>
            <person name="Grigoriev I."/>
            <person name="Martin F."/>
            <person name="Perotto S."/>
        </authorList>
    </citation>
    <scope>NUCLEOTIDE SEQUENCE [LARGE SCALE GENOMIC DNA]</scope>
    <source>
        <strain evidence="2 3">UAMH 7357</strain>
    </source>
</reference>
<accession>A0A2J6PDU2</accession>